<evidence type="ECO:0000256" key="10">
    <source>
        <dbReference type="ARBA" id="ARBA00023065"/>
    </source>
</evidence>
<dbReference type="PANTHER" id="PTHR45651:SF12">
    <property type="entry name" value="CYCLIC NUCLEOTIDE-GATED ION CHANNEL 15-RELATED"/>
    <property type="match status" value="1"/>
</dbReference>
<dbReference type="KEGG" id="rarg:115738177"/>
<dbReference type="GO" id="GO:0005216">
    <property type="term" value="F:monoatomic ion channel activity"/>
    <property type="evidence" value="ECO:0007669"/>
    <property type="project" value="InterPro"/>
</dbReference>
<feature type="transmembrane region" description="Helical" evidence="15">
    <location>
        <begin position="215"/>
        <end position="233"/>
    </location>
</feature>
<keyword evidence="13" id="KW-1071">Ligand-gated ion channel</keyword>
<evidence type="ECO:0000256" key="5">
    <source>
        <dbReference type="ARBA" id="ARBA00022566"/>
    </source>
</evidence>
<dbReference type="Gene3D" id="2.60.120.10">
    <property type="entry name" value="Jelly Rolls"/>
    <property type="match status" value="1"/>
</dbReference>
<protein>
    <submittedName>
        <fullName evidence="18">Protein CNGC15b-like</fullName>
    </submittedName>
</protein>
<dbReference type="Proteomes" id="UP000827889">
    <property type="component" value="Chromosome 8"/>
</dbReference>
<keyword evidence="3" id="KW-0813">Transport</keyword>
<evidence type="ECO:0000256" key="1">
    <source>
        <dbReference type="ARBA" id="ARBA00004141"/>
    </source>
</evidence>
<keyword evidence="7" id="KW-0112">Calmodulin-binding</keyword>
<proteinExistence type="inferred from homology"/>
<accession>A0A8B8NVL6</accession>
<evidence type="ECO:0000259" key="16">
    <source>
        <dbReference type="PROSITE" id="PS50042"/>
    </source>
</evidence>
<evidence type="ECO:0000256" key="12">
    <source>
        <dbReference type="ARBA" id="ARBA00023149"/>
    </source>
</evidence>
<keyword evidence="17" id="KW-1185">Reference proteome</keyword>
<gene>
    <name evidence="18" type="primary">LOC115738177</name>
</gene>
<dbReference type="Gene3D" id="1.10.287.630">
    <property type="entry name" value="Helix hairpin bin"/>
    <property type="match status" value="1"/>
</dbReference>
<keyword evidence="8 15" id="KW-1133">Transmembrane helix</keyword>
<evidence type="ECO:0000256" key="11">
    <source>
        <dbReference type="ARBA" id="ARBA00023136"/>
    </source>
</evidence>
<evidence type="ECO:0000256" key="7">
    <source>
        <dbReference type="ARBA" id="ARBA00022860"/>
    </source>
</evidence>
<dbReference type="CDD" id="cd00038">
    <property type="entry name" value="CAP_ED"/>
    <property type="match status" value="1"/>
</dbReference>
<evidence type="ECO:0000256" key="4">
    <source>
        <dbReference type="ARBA" id="ARBA00022535"/>
    </source>
</evidence>
<dbReference type="Gene3D" id="1.10.287.70">
    <property type="match status" value="1"/>
</dbReference>
<dbReference type="PANTHER" id="PTHR45651">
    <property type="entry name" value="CYCLIC NUCLEOTIDE-GATED ION CHANNEL 15-RELATED-RELATED"/>
    <property type="match status" value="1"/>
</dbReference>
<dbReference type="GO" id="GO:0030553">
    <property type="term" value="F:cGMP binding"/>
    <property type="evidence" value="ECO:0007669"/>
    <property type="project" value="UniProtKB-KW"/>
</dbReference>
<reference evidence="18" key="1">
    <citation type="submission" date="2025-08" db="UniProtKB">
        <authorList>
            <consortium name="RefSeq"/>
        </authorList>
    </citation>
    <scope>IDENTIFICATION</scope>
    <source>
        <tissue evidence="18">Leaf</tissue>
    </source>
</reference>
<keyword evidence="6 15" id="KW-0812">Transmembrane</keyword>
<feature type="transmembrane region" description="Helical" evidence="15">
    <location>
        <begin position="181"/>
        <end position="203"/>
    </location>
</feature>
<dbReference type="AlphaFoldDB" id="A0A8B8NVL6"/>
<keyword evidence="9" id="KW-0547">Nucleotide-binding</keyword>
<dbReference type="PROSITE" id="PS50042">
    <property type="entry name" value="CNMP_BINDING_3"/>
    <property type="match status" value="1"/>
</dbReference>
<dbReference type="InterPro" id="IPR000595">
    <property type="entry name" value="cNMP-bd_dom"/>
</dbReference>
<evidence type="ECO:0000256" key="13">
    <source>
        <dbReference type="ARBA" id="ARBA00023286"/>
    </source>
</evidence>
<evidence type="ECO:0000313" key="17">
    <source>
        <dbReference type="Proteomes" id="UP000827889"/>
    </source>
</evidence>
<feature type="transmembrane region" description="Helical" evidence="15">
    <location>
        <begin position="380"/>
        <end position="400"/>
    </location>
</feature>
<keyword evidence="4" id="KW-0140">cGMP</keyword>
<dbReference type="RefSeq" id="XP_030526572.1">
    <property type="nucleotide sequence ID" value="XM_030670712.2"/>
</dbReference>
<dbReference type="SUPFAM" id="SSF51206">
    <property type="entry name" value="cAMP-binding domain-like"/>
    <property type="match status" value="1"/>
</dbReference>
<dbReference type="OrthoDB" id="447251at2759"/>
<dbReference type="GO" id="GO:0005516">
    <property type="term" value="F:calmodulin binding"/>
    <property type="evidence" value="ECO:0007669"/>
    <property type="project" value="UniProtKB-KW"/>
</dbReference>
<dbReference type="GO" id="GO:0030552">
    <property type="term" value="F:cAMP binding"/>
    <property type="evidence" value="ECO:0007669"/>
    <property type="project" value="UniProtKB-KW"/>
</dbReference>
<evidence type="ECO:0000256" key="9">
    <source>
        <dbReference type="ARBA" id="ARBA00022992"/>
    </source>
</evidence>
<dbReference type="GO" id="GO:0016020">
    <property type="term" value="C:membrane"/>
    <property type="evidence" value="ECO:0007669"/>
    <property type="project" value="UniProtKB-SubCell"/>
</dbReference>
<dbReference type="InterPro" id="IPR018490">
    <property type="entry name" value="cNMP-bd_dom_sf"/>
</dbReference>
<dbReference type="SMART" id="SM00100">
    <property type="entry name" value="cNMP"/>
    <property type="match status" value="1"/>
</dbReference>
<dbReference type="InterPro" id="IPR005821">
    <property type="entry name" value="Ion_trans_dom"/>
</dbReference>
<dbReference type="GeneID" id="115738177"/>
<keyword evidence="10" id="KW-0406">Ion transport</keyword>
<sequence>MTSVMGYSSARARFGRVGDESFLEEIPRIQEGEISNEDAACHDLGSKTTRLKIGKSLKVKVLRRVFSEDYDRVKSNIFDPRGQTIQWWNRIFFMACLVSLFVDPLFFLVPSIDSNRMCLEDASALKIFITIIRSVVDAFYTAQIFVRFKTAYVAPSSRVFGRGELVIDSKKIALRYLSRGFWIDLFAAIPLPQLLIWAIIPNLAGSMTAQRKNHILFIIFFQYLPRFYLILPLRSEIIDASGGITETAWAGAAYNLMLFMLASHVAGACWYLLAMERQEFCWRSVCDQEKPLCRYSFFHCRHVQDPGRDAWYNLTNLTNLCNPNNADTPIQWGVYSNFVTELVASCKFFSKYFFCFWWGLNNLSDIGQNLVPATYIGDELFVIVVATIGLVLLALLIGNMQRYVQSTSIRLEQWRIKRIGTEQWMHHRLLPPELRQSIQKYDQYKWVTTRGVDEEALLRDLPKDLRREINRHICFDLVRRVPLFNQMDERTLDAICERLKPILCTQDMFLVCQGDPIRDMFFIVRGHLNSWATNGGGTGINSCCLGPSDFCGEELLTWALDPRRSIVLPSSTRTVKAVKEVEAFSLAAEDLKFVAMQFRSLHSKKLRHKFRFYSHQWRTWAASFIQSAWRRHKKLKEETKSSEPMAGLAGSNGKLKPSRSFWDVYAKELIESTRRDENNQAGSASDAVNTVQKPVDLDFSVDY</sequence>
<feature type="transmembrane region" description="Helical" evidence="15">
    <location>
        <begin position="91"/>
        <end position="109"/>
    </location>
</feature>
<feature type="transmembrane region" description="Helical" evidence="15">
    <location>
        <begin position="338"/>
        <end position="360"/>
    </location>
</feature>
<evidence type="ECO:0000256" key="15">
    <source>
        <dbReference type="SAM" id="Phobius"/>
    </source>
</evidence>
<dbReference type="InterPro" id="IPR014710">
    <property type="entry name" value="RmlC-like_jellyroll"/>
</dbReference>
<evidence type="ECO:0000256" key="8">
    <source>
        <dbReference type="ARBA" id="ARBA00022989"/>
    </source>
</evidence>
<keyword evidence="12" id="KW-0114">cAMP</keyword>
<dbReference type="SUPFAM" id="SSF81324">
    <property type="entry name" value="Voltage-gated potassium channels"/>
    <property type="match status" value="1"/>
</dbReference>
<keyword evidence="14" id="KW-0407">Ion channel</keyword>
<evidence type="ECO:0000313" key="18">
    <source>
        <dbReference type="RefSeq" id="XP_030526572.1"/>
    </source>
</evidence>
<evidence type="ECO:0000256" key="2">
    <source>
        <dbReference type="ARBA" id="ARBA00010486"/>
    </source>
</evidence>
<evidence type="ECO:0000256" key="14">
    <source>
        <dbReference type="ARBA" id="ARBA00023303"/>
    </source>
</evidence>
<comment type="similarity">
    <text evidence="2">Belongs to the cyclic nucleotide-gated cation channel (TC 1.A.1.5) family.</text>
</comment>
<evidence type="ECO:0000256" key="3">
    <source>
        <dbReference type="ARBA" id="ARBA00022448"/>
    </source>
</evidence>
<keyword evidence="5" id="KW-0116">cAMP-binding</keyword>
<dbReference type="Pfam" id="PF00520">
    <property type="entry name" value="Ion_trans"/>
    <property type="match status" value="1"/>
</dbReference>
<name>A0A8B8NVL6_9MYRT</name>
<evidence type="ECO:0000256" key="6">
    <source>
        <dbReference type="ARBA" id="ARBA00022692"/>
    </source>
</evidence>
<keyword evidence="9" id="KW-0142">cGMP-binding</keyword>
<comment type="subcellular location">
    <subcellularLocation>
        <location evidence="1">Membrane</location>
        <topology evidence="1">Multi-pass membrane protein</topology>
    </subcellularLocation>
</comment>
<feature type="domain" description="Cyclic nucleotide-binding" evidence="16">
    <location>
        <begin position="483"/>
        <end position="567"/>
    </location>
</feature>
<keyword evidence="11 15" id="KW-0472">Membrane</keyword>
<feature type="transmembrane region" description="Helical" evidence="15">
    <location>
        <begin position="253"/>
        <end position="273"/>
    </location>
</feature>
<organism evidence="17 18">
    <name type="scientific">Rhodamnia argentea</name>
    <dbReference type="NCBI Taxonomy" id="178133"/>
    <lineage>
        <taxon>Eukaryota</taxon>
        <taxon>Viridiplantae</taxon>
        <taxon>Streptophyta</taxon>
        <taxon>Embryophyta</taxon>
        <taxon>Tracheophyta</taxon>
        <taxon>Spermatophyta</taxon>
        <taxon>Magnoliopsida</taxon>
        <taxon>eudicotyledons</taxon>
        <taxon>Gunneridae</taxon>
        <taxon>Pentapetalae</taxon>
        <taxon>rosids</taxon>
        <taxon>malvids</taxon>
        <taxon>Myrtales</taxon>
        <taxon>Myrtaceae</taxon>
        <taxon>Myrtoideae</taxon>
        <taxon>Myrteae</taxon>
        <taxon>Australasian group</taxon>
        <taxon>Rhodamnia</taxon>
    </lineage>
</organism>